<evidence type="ECO:0000256" key="5">
    <source>
        <dbReference type="ARBA" id="ARBA00022737"/>
    </source>
</evidence>
<evidence type="ECO:0000256" key="1">
    <source>
        <dbReference type="ARBA" id="ARBA00007274"/>
    </source>
</evidence>
<dbReference type="Pfam" id="PF00132">
    <property type="entry name" value="Hexapep"/>
    <property type="match status" value="1"/>
</dbReference>
<comment type="catalytic activity">
    <reaction evidence="8">
        <text>L-serine + acetyl-CoA = O-acetyl-L-serine + CoA</text>
        <dbReference type="Rhea" id="RHEA:24560"/>
        <dbReference type="ChEBI" id="CHEBI:33384"/>
        <dbReference type="ChEBI" id="CHEBI:57287"/>
        <dbReference type="ChEBI" id="CHEBI:57288"/>
        <dbReference type="ChEBI" id="CHEBI:58340"/>
        <dbReference type="EC" id="2.3.1.30"/>
    </reaction>
</comment>
<proteinExistence type="inferred from homology"/>
<dbReference type="InterPro" id="IPR001451">
    <property type="entry name" value="Hexapep"/>
</dbReference>
<evidence type="ECO:0000256" key="3">
    <source>
        <dbReference type="ARBA" id="ARBA00022556"/>
    </source>
</evidence>
<comment type="similarity">
    <text evidence="1 8">Belongs to the transferase hexapeptide repeat family.</text>
</comment>
<dbReference type="GO" id="GO:0009245">
    <property type="term" value="P:lipid A biosynthetic process"/>
    <property type="evidence" value="ECO:0007669"/>
    <property type="project" value="UniProtKB-KW"/>
</dbReference>
<dbReference type="Proteomes" id="UP000553948">
    <property type="component" value="Unassembled WGS sequence"/>
</dbReference>
<dbReference type="PROSITE" id="PS00101">
    <property type="entry name" value="HEXAPEP_TRANSFERASES"/>
    <property type="match status" value="1"/>
</dbReference>
<dbReference type="InterPro" id="IPR018357">
    <property type="entry name" value="Hexapep_transf_CS"/>
</dbReference>
<dbReference type="PIRSF" id="PIRSF000441">
    <property type="entry name" value="CysE"/>
    <property type="match status" value="1"/>
</dbReference>
<protein>
    <recommendedName>
        <fullName evidence="8">Serine acetyltransferase</fullName>
        <ecNumber evidence="8">2.3.1.30</ecNumber>
    </recommendedName>
</protein>
<dbReference type="EC" id="2.3.1.30" evidence="8"/>
<evidence type="ECO:0000256" key="6">
    <source>
        <dbReference type="ARBA" id="ARBA00023098"/>
    </source>
</evidence>
<name>A0A7W2QJT6_PSEPU</name>
<dbReference type="InterPro" id="IPR011004">
    <property type="entry name" value="Trimer_LpxA-like_sf"/>
</dbReference>
<dbReference type="GO" id="GO:0009001">
    <property type="term" value="F:serine O-acetyltransferase activity"/>
    <property type="evidence" value="ECO:0007669"/>
    <property type="project" value="UniProtKB-EC"/>
</dbReference>
<keyword evidence="4 8" id="KW-0808">Transferase</keyword>
<organism evidence="9 10">
    <name type="scientific">Pseudomonas putida</name>
    <name type="common">Arthrobacter siderocapsulatus</name>
    <dbReference type="NCBI Taxonomy" id="303"/>
    <lineage>
        <taxon>Bacteria</taxon>
        <taxon>Pseudomonadati</taxon>
        <taxon>Pseudomonadota</taxon>
        <taxon>Gammaproteobacteria</taxon>
        <taxon>Pseudomonadales</taxon>
        <taxon>Pseudomonadaceae</taxon>
        <taxon>Pseudomonas</taxon>
    </lineage>
</organism>
<evidence type="ECO:0000256" key="8">
    <source>
        <dbReference type="PIRNR" id="PIRNR000441"/>
    </source>
</evidence>
<evidence type="ECO:0000256" key="2">
    <source>
        <dbReference type="ARBA" id="ARBA00022516"/>
    </source>
</evidence>
<dbReference type="GO" id="GO:0005737">
    <property type="term" value="C:cytoplasm"/>
    <property type="evidence" value="ECO:0007669"/>
    <property type="project" value="InterPro"/>
</dbReference>
<dbReference type="CDD" id="cd03354">
    <property type="entry name" value="LbH_SAT"/>
    <property type="match status" value="1"/>
</dbReference>
<dbReference type="PANTHER" id="PTHR42811">
    <property type="entry name" value="SERINE ACETYLTRANSFERASE"/>
    <property type="match status" value="1"/>
</dbReference>
<keyword evidence="5" id="KW-0677">Repeat</keyword>
<dbReference type="Gene3D" id="2.160.10.10">
    <property type="entry name" value="Hexapeptide repeat proteins"/>
    <property type="match status" value="1"/>
</dbReference>
<keyword evidence="6" id="KW-0443">Lipid metabolism</keyword>
<evidence type="ECO:0000256" key="4">
    <source>
        <dbReference type="ARBA" id="ARBA00022679"/>
    </source>
</evidence>
<dbReference type="SUPFAM" id="SSF51161">
    <property type="entry name" value="Trimeric LpxA-like enzymes"/>
    <property type="match status" value="1"/>
</dbReference>
<keyword evidence="7 8" id="KW-0012">Acyltransferase</keyword>
<dbReference type="GO" id="GO:0006535">
    <property type="term" value="P:cysteine biosynthetic process from serine"/>
    <property type="evidence" value="ECO:0007669"/>
    <property type="project" value="InterPro"/>
</dbReference>
<dbReference type="RefSeq" id="WP_054901430.1">
    <property type="nucleotide sequence ID" value="NZ_CP060529.1"/>
</dbReference>
<evidence type="ECO:0000313" key="10">
    <source>
        <dbReference type="Proteomes" id="UP000553948"/>
    </source>
</evidence>
<evidence type="ECO:0000313" key="9">
    <source>
        <dbReference type="EMBL" id="MBA6116874.1"/>
    </source>
</evidence>
<comment type="caution">
    <text evidence="9">The sequence shown here is derived from an EMBL/GenBank/DDBJ whole genome shotgun (WGS) entry which is preliminary data.</text>
</comment>
<dbReference type="InterPro" id="IPR045304">
    <property type="entry name" value="LbH_SAT"/>
</dbReference>
<dbReference type="InterPro" id="IPR005881">
    <property type="entry name" value="Ser_O-AcTrfase"/>
</dbReference>
<accession>A0A7W2QJT6</accession>
<dbReference type="EMBL" id="JACGDG010000011">
    <property type="protein sequence ID" value="MBA6116874.1"/>
    <property type="molecule type" value="Genomic_DNA"/>
</dbReference>
<dbReference type="AlphaFoldDB" id="A0A7W2QJT6"/>
<sequence>MFENIRADLRAHGGDWGAQGFWVMLVYRFGRWRYGVRPALLRKLFSLVYKVLFKFVQIITGVELPCEVQVGRNFVIDHFGGIVISGYARFGDDCRIRNGVVVGLKNVSEPTAPVIGNNVDIGAGAKVLGNIRIGDNVVIGSNAVVLIDVPDNSLAVGVPATIKVRKHSETAEYT</sequence>
<dbReference type="GO" id="GO:0016020">
    <property type="term" value="C:membrane"/>
    <property type="evidence" value="ECO:0007669"/>
    <property type="project" value="GOC"/>
</dbReference>
<reference evidence="9 10" key="1">
    <citation type="submission" date="2020-07" db="EMBL/GenBank/DDBJ databases">
        <title>Diversity of carbapenemase encoding genes among Pseudomonas putida group clinical isolates in a tertiary Brazilian hospital.</title>
        <authorList>
            <person name="Alberto-Lei F."/>
            <person name="Nodari C.S."/>
            <person name="Streling A.P."/>
            <person name="Paulino J.T."/>
            <person name="Bessa-Neto F.O."/>
            <person name="Cayo R."/>
            <person name="Gales A.C."/>
        </authorList>
    </citation>
    <scope>NUCLEOTIDE SEQUENCE [LARGE SCALE GENOMIC DNA]</scope>
    <source>
        <strain evidence="9 10">12464</strain>
    </source>
</reference>
<keyword evidence="3" id="KW-0441">Lipid A biosynthesis</keyword>
<gene>
    <name evidence="9" type="ORF">H4C47_14145</name>
</gene>
<keyword evidence="2" id="KW-0444">Lipid biosynthesis</keyword>
<evidence type="ECO:0000256" key="7">
    <source>
        <dbReference type="ARBA" id="ARBA00023315"/>
    </source>
</evidence>